<dbReference type="CDD" id="cd00200">
    <property type="entry name" value="WD40"/>
    <property type="match status" value="1"/>
</dbReference>
<dbReference type="SMART" id="SM00320">
    <property type="entry name" value="WD40"/>
    <property type="match status" value="7"/>
</dbReference>
<reference evidence="5 6" key="1">
    <citation type="journal article" date="2021" name="Nat. Commun.">
        <title>Incipient diploidization of the medicinal plant Perilla within 10,000 years.</title>
        <authorList>
            <person name="Zhang Y."/>
            <person name="Shen Q."/>
            <person name="Leng L."/>
            <person name="Zhang D."/>
            <person name="Chen S."/>
            <person name="Shi Y."/>
            <person name="Ning Z."/>
            <person name="Chen S."/>
        </authorList>
    </citation>
    <scope>NUCLEOTIDE SEQUENCE [LARGE SCALE GENOMIC DNA]</scope>
    <source>
        <strain evidence="6">cv. PC099</strain>
    </source>
</reference>
<evidence type="ECO:0000256" key="2">
    <source>
        <dbReference type="ARBA" id="ARBA00022737"/>
    </source>
</evidence>
<evidence type="ECO:0000256" key="4">
    <source>
        <dbReference type="SAM" id="MobiDB-lite"/>
    </source>
</evidence>
<evidence type="ECO:0000313" key="5">
    <source>
        <dbReference type="EMBL" id="KAH6756541.1"/>
    </source>
</evidence>
<feature type="region of interest" description="Disordered" evidence="4">
    <location>
        <begin position="1"/>
        <end position="51"/>
    </location>
</feature>
<dbReference type="EMBL" id="SDAM02029552">
    <property type="protein sequence ID" value="KAH6756541.1"/>
    <property type="molecule type" value="Genomic_DNA"/>
</dbReference>
<dbReference type="PANTHER" id="PTHR22844:SF336">
    <property type="entry name" value="PROTEIN JINGUBANG"/>
    <property type="match status" value="1"/>
</dbReference>
<keyword evidence="2" id="KW-0677">Repeat</keyword>
<name>A0AAD4IPJ3_PERFH</name>
<dbReference type="InterPro" id="IPR036322">
    <property type="entry name" value="WD40_repeat_dom_sf"/>
</dbReference>
<dbReference type="PROSITE" id="PS50082">
    <property type="entry name" value="WD_REPEATS_2"/>
    <property type="match status" value="3"/>
</dbReference>
<accession>A0AAD4IPJ3</accession>
<dbReference type="FunFam" id="2.130.10.10:FF:000775">
    <property type="entry name" value="BnaA09g28200D protein"/>
    <property type="match status" value="1"/>
</dbReference>
<protein>
    <submittedName>
        <fullName evidence="5">Transducin/WD40 repeat-like superfamily protein</fullName>
    </submittedName>
</protein>
<dbReference type="InterPro" id="IPR015943">
    <property type="entry name" value="WD40/YVTN_repeat-like_dom_sf"/>
</dbReference>
<dbReference type="Gene3D" id="2.130.10.10">
    <property type="entry name" value="YVTN repeat-like/Quinoprotein amine dehydrogenase"/>
    <property type="match status" value="2"/>
</dbReference>
<dbReference type="Pfam" id="PF00400">
    <property type="entry name" value="WD40"/>
    <property type="match status" value="6"/>
</dbReference>
<feature type="repeat" description="WD" evidence="3">
    <location>
        <begin position="222"/>
        <end position="255"/>
    </location>
</feature>
<keyword evidence="6" id="KW-1185">Reference proteome</keyword>
<feature type="compositionally biased region" description="Low complexity" evidence="4">
    <location>
        <begin position="27"/>
        <end position="37"/>
    </location>
</feature>
<evidence type="ECO:0000256" key="3">
    <source>
        <dbReference type="PROSITE-ProRule" id="PRU00221"/>
    </source>
</evidence>
<gene>
    <name evidence="5" type="ORF">C2S53_002106</name>
</gene>
<dbReference type="Proteomes" id="UP001190926">
    <property type="component" value="Unassembled WGS sequence"/>
</dbReference>
<evidence type="ECO:0000256" key="1">
    <source>
        <dbReference type="ARBA" id="ARBA00022574"/>
    </source>
</evidence>
<dbReference type="PROSITE" id="PS50294">
    <property type="entry name" value="WD_REPEATS_REGION"/>
    <property type="match status" value="2"/>
</dbReference>
<dbReference type="InterPro" id="IPR045182">
    <property type="entry name" value="JINGUBANG-like"/>
</dbReference>
<dbReference type="InterPro" id="IPR001680">
    <property type="entry name" value="WD40_rpt"/>
</dbReference>
<evidence type="ECO:0000313" key="6">
    <source>
        <dbReference type="Proteomes" id="UP001190926"/>
    </source>
</evidence>
<dbReference type="AlphaFoldDB" id="A0AAD4IPJ3"/>
<proteinExistence type="predicted"/>
<feature type="repeat" description="WD" evidence="3">
    <location>
        <begin position="180"/>
        <end position="221"/>
    </location>
</feature>
<dbReference type="PRINTS" id="PR00320">
    <property type="entry name" value="GPROTEINBRPT"/>
</dbReference>
<comment type="caution">
    <text evidence="5">The sequence shown here is derived from an EMBL/GenBank/DDBJ whole genome shotgun (WGS) entry which is preliminary data.</text>
</comment>
<dbReference type="PANTHER" id="PTHR22844">
    <property type="entry name" value="F-BOX AND WD40 DOMAIN PROTEIN"/>
    <property type="match status" value="1"/>
</dbReference>
<dbReference type="InterPro" id="IPR020472">
    <property type="entry name" value="WD40_PAC1"/>
</dbReference>
<keyword evidence="1 3" id="KW-0853">WD repeat</keyword>
<feature type="repeat" description="WD" evidence="3">
    <location>
        <begin position="314"/>
        <end position="343"/>
    </location>
</feature>
<feature type="compositionally biased region" description="Low complexity" evidence="4">
    <location>
        <begin position="1"/>
        <end position="18"/>
    </location>
</feature>
<dbReference type="SUPFAM" id="SSF50978">
    <property type="entry name" value="WD40 repeat-like"/>
    <property type="match status" value="1"/>
</dbReference>
<sequence>MSSSSATSSDGDESSSLSGYGGDPLSADDSSPMMMSPWNPPSPLPKSPFSDATPQIAAPPTGLVGSLRRQEGHVYSLAAKGGLLYTGSDSKNIRVWKDMREFHAFKSSSGFVKAIVISGDRIFTGHHDGRIRVWTIDPNTNSAAAVHKQIGTLPTFFDVLKASMMPKNYVEVKPNRTAVWIKHADAVSCLSMDGETGLLYSASWDRTFKVWDVENSKCVESVKAHDDAVNAVVASGGGDGLIYTGSADGTVRVWKREREGKAVRHFLQRTLLCLDCAVTALAVGESGAVVYCGSSDGLVNFWEVEKHFSHGGVLKGHKLAVLCLAAAGSLVFSGSADNSICVWRREGAEHTCLNVLSGHTGPVKCLAVEEDNDGGGRGGDRKWKVYSGSLDKSVKVWSVSETASDLVLMQNRYEGWNCKELSFVA</sequence>
<organism evidence="5 6">
    <name type="scientific">Perilla frutescens var. hirtella</name>
    <name type="common">Perilla citriodora</name>
    <name type="synonym">Perilla setoyensis</name>
    <dbReference type="NCBI Taxonomy" id="608512"/>
    <lineage>
        <taxon>Eukaryota</taxon>
        <taxon>Viridiplantae</taxon>
        <taxon>Streptophyta</taxon>
        <taxon>Embryophyta</taxon>
        <taxon>Tracheophyta</taxon>
        <taxon>Spermatophyta</taxon>
        <taxon>Magnoliopsida</taxon>
        <taxon>eudicotyledons</taxon>
        <taxon>Gunneridae</taxon>
        <taxon>Pentapetalae</taxon>
        <taxon>asterids</taxon>
        <taxon>lamiids</taxon>
        <taxon>Lamiales</taxon>
        <taxon>Lamiaceae</taxon>
        <taxon>Nepetoideae</taxon>
        <taxon>Elsholtzieae</taxon>
        <taxon>Perilla</taxon>
    </lineage>
</organism>